<dbReference type="Gene3D" id="3.60.21.10">
    <property type="match status" value="1"/>
</dbReference>
<dbReference type="NCBIfam" id="TIGR00040">
    <property type="entry name" value="yfcE"/>
    <property type="match status" value="1"/>
</dbReference>
<evidence type="ECO:0000256" key="1">
    <source>
        <dbReference type="RuleBase" id="RU362039"/>
    </source>
</evidence>
<accession>A0A133URI3</accession>
<dbReference type="InterPro" id="IPR029052">
    <property type="entry name" value="Metallo-depent_PP-like"/>
</dbReference>
<dbReference type="Pfam" id="PF12850">
    <property type="entry name" value="Metallophos_2"/>
    <property type="match status" value="1"/>
</dbReference>
<dbReference type="InterPro" id="IPR050126">
    <property type="entry name" value="Ap4A_hydrolase"/>
</dbReference>
<comment type="caution">
    <text evidence="3">The sequence shown here is derived from an EMBL/GenBank/DDBJ whole genome shotgun (WGS) entry which is preliminary data.</text>
</comment>
<dbReference type="PANTHER" id="PTHR42850">
    <property type="entry name" value="METALLOPHOSPHOESTERASE"/>
    <property type="match status" value="1"/>
</dbReference>
<evidence type="ECO:0000259" key="2">
    <source>
        <dbReference type="Pfam" id="PF12850"/>
    </source>
</evidence>
<name>A0A133URI3_9EURY</name>
<dbReference type="Proteomes" id="UP000070414">
    <property type="component" value="Unassembled WGS sequence"/>
</dbReference>
<feature type="domain" description="Calcineurin-like phosphoesterase" evidence="2">
    <location>
        <begin position="17"/>
        <end position="195"/>
    </location>
</feature>
<organism evidence="3 4">
    <name type="scientific">candidate division MSBL1 archaeon SCGC-AAA259I14</name>
    <dbReference type="NCBI Taxonomy" id="1698268"/>
    <lineage>
        <taxon>Archaea</taxon>
        <taxon>Methanobacteriati</taxon>
        <taxon>Methanobacteriota</taxon>
        <taxon>candidate division MSBL1</taxon>
    </lineage>
</organism>
<dbReference type="SUPFAM" id="SSF56300">
    <property type="entry name" value="Metallo-dependent phosphatases"/>
    <property type="match status" value="1"/>
</dbReference>
<dbReference type="AlphaFoldDB" id="A0A133URI3"/>
<dbReference type="EC" id="3.1.4.-" evidence="1"/>
<evidence type="ECO:0000313" key="4">
    <source>
        <dbReference type="Proteomes" id="UP000070414"/>
    </source>
</evidence>
<proteinExistence type="inferred from homology"/>
<dbReference type="PIRSF" id="PIRSF000883">
    <property type="entry name" value="Pesterase_MJ0912"/>
    <property type="match status" value="1"/>
</dbReference>
<dbReference type="GO" id="GO:0016791">
    <property type="term" value="F:phosphatase activity"/>
    <property type="evidence" value="ECO:0007669"/>
    <property type="project" value="TreeGrafter"/>
</dbReference>
<keyword evidence="1" id="KW-0479">Metal-binding</keyword>
<dbReference type="InterPro" id="IPR011152">
    <property type="entry name" value="Pesterase_MJ0912"/>
</dbReference>
<keyword evidence="4" id="KW-1185">Reference proteome</keyword>
<evidence type="ECO:0000313" key="3">
    <source>
        <dbReference type="EMBL" id="KXA96747.1"/>
    </source>
</evidence>
<dbReference type="InterPro" id="IPR024654">
    <property type="entry name" value="Calcineurin-like_PHP_lpxH"/>
</dbReference>
<comment type="cofactor">
    <cofactor evidence="1">
        <name>a divalent metal cation</name>
        <dbReference type="ChEBI" id="CHEBI:60240"/>
    </cofactor>
</comment>
<protein>
    <recommendedName>
        <fullName evidence="1">Phosphoesterase</fullName>
        <ecNumber evidence="1">3.1.4.-</ecNumber>
    </recommendedName>
</protein>
<dbReference type="EMBL" id="LHXS01000045">
    <property type="protein sequence ID" value="KXA96747.1"/>
    <property type="molecule type" value="Genomic_DNA"/>
</dbReference>
<sequence>MELNVAKEAVTRWDVDALNALEAVFEDMPEVDKIICAGDLVGFGPRPNEVIEAMKKKNVLCVQGNHDHAVINKKVGSFDEETAKAIKWTWKNLKKENLNYLKKIRKKTKINEEGYEIFMTHGTPRNHLKESLFPGASKRALVNMTQGVKADIIVLGHTHVPLEQTIQGKLIVNPGGVGQPRDRNPDASYMVLKLGDEKELTHSRVSYDIDTTAQEIKNVGLPEKLAIRLHFGW</sequence>
<reference evidence="3 4" key="1">
    <citation type="journal article" date="2016" name="Sci. Rep.">
        <title>Metabolic traits of an uncultured archaeal lineage -MSBL1- from brine pools of the Red Sea.</title>
        <authorList>
            <person name="Mwirichia R."/>
            <person name="Alam I."/>
            <person name="Rashid M."/>
            <person name="Vinu M."/>
            <person name="Ba-Alawi W."/>
            <person name="Anthony Kamau A."/>
            <person name="Kamanda Ngugi D."/>
            <person name="Goker M."/>
            <person name="Klenk H.P."/>
            <person name="Bajic V."/>
            <person name="Stingl U."/>
        </authorList>
    </citation>
    <scope>NUCLEOTIDE SEQUENCE [LARGE SCALE GENOMIC DNA]</scope>
    <source>
        <strain evidence="3">SCGC-AAA259I14</strain>
    </source>
</reference>
<dbReference type="PANTHER" id="PTHR42850:SF2">
    <property type="entry name" value="BLL5683 PROTEIN"/>
    <property type="match status" value="1"/>
</dbReference>
<gene>
    <name evidence="3" type="ORF">AKJ38_02710</name>
</gene>
<comment type="similarity">
    <text evidence="1">Belongs to the metallophosphoesterase superfamily. YfcE family.</text>
</comment>
<dbReference type="InterPro" id="IPR000979">
    <property type="entry name" value="Phosphodiesterase_MJ0936/Vps29"/>
</dbReference>
<dbReference type="GO" id="GO:0005737">
    <property type="term" value="C:cytoplasm"/>
    <property type="evidence" value="ECO:0007669"/>
    <property type="project" value="TreeGrafter"/>
</dbReference>
<dbReference type="GO" id="GO:0046872">
    <property type="term" value="F:metal ion binding"/>
    <property type="evidence" value="ECO:0007669"/>
    <property type="project" value="UniProtKB-KW"/>
</dbReference>